<dbReference type="PANTHER" id="PTHR43179">
    <property type="entry name" value="RHAMNOSYLTRANSFERASE WBBL"/>
    <property type="match status" value="1"/>
</dbReference>
<organism evidence="5 6">
    <name type="scientific">Alistipes hominis</name>
    <dbReference type="NCBI Taxonomy" id="2763015"/>
    <lineage>
        <taxon>Bacteria</taxon>
        <taxon>Pseudomonadati</taxon>
        <taxon>Bacteroidota</taxon>
        <taxon>Bacteroidia</taxon>
        <taxon>Bacteroidales</taxon>
        <taxon>Rikenellaceae</taxon>
        <taxon>Alistipes</taxon>
    </lineage>
</organism>
<protein>
    <submittedName>
        <fullName evidence="5">Glycosyltransferase family 2 protein</fullName>
    </submittedName>
</protein>
<keyword evidence="3" id="KW-0808">Transferase</keyword>
<dbReference type="Pfam" id="PF00535">
    <property type="entry name" value="Glycos_transf_2"/>
    <property type="match status" value="1"/>
</dbReference>
<sequence>MKPVKVVILNWNGRSHLERFLPVLVARTPGADIVVADNGSTDDSADFIRARFPQVELLLLDRNYGFAEGYNRALARIEADYCVLLNSDVEVTEGWLAPLVELLERDSAAAAVAPKIRSYANPGKFEYAGAAGGFIDFLGYPFCRGRILDTIESDRGQYDAPREVFWASGACMLVRSEVFRRLGGFDGDFFAHMEEIDFCWRAQLAGYRIRVEPRSTVFHVGGGTLPNNSPQKIYLNFRNNLCMLFKNLSPGTFWPVLFSRMVLDGMAALVFLVQGHPDFFKKVFRAHIDFHRQRKSLHEKRRAIQRHRVARPHGILRNSIILLHAFGYRTFDKVMR</sequence>
<dbReference type="Gene3D" id="3.90.550.10">
    <property type="entry name" value="Spore Coat Polysaccharide Biosynthesis Protein SpsA, Chain A"/>
    <property type="match status" value="1"/>
</dbReference>
<evidence type="ECO:0000256" key="1">
    <source>
        <dbReference type="ARBA" id="ARBA00006739"/>
    </source>
</evidence>
<gene>
    <name evidence="5" type="ORF">H8S08_10175</name>
</gene>
<dbReference type="InterPro" id="IPR029044">
    <property type="entry name" value="Nucleotide-diphossugar_trans"/>
</dbReference>
<name>A0ABR7CNY9_9BACT</name>
<dbReference type="RefSeq" id="WP_118457158.1">
    <property type="nucleotide sequence ID" value="NZ_JACOOK010000005.1"/>
</dbReference>
<dbReference type="SUPFAM" id="SSF53448">
    <property type="entry name" value="Nucleotide-diphospho-sugar transferases"/>
    <property type="match status" value="1"/>
</dbReference>
<dbReference type="PANTHER" id="PTHR43179:SF12">
    <property type="entry name" value="GALACTOFURANOSYLTRANSFERASE GLFT2"/>
    <property type="match status" value="1"/>
</dbReference>
<evidence type="ECO:0000313" key="6">
    <source>
        <dbReference type="Proteomes" id="UP000636891"/>
    </source>
</evidence>
<evidence type="ECO:0000313" key="5">
    <source>
        <dbReference type="EMBL" id="MBC5617378.1"/>
    </source>
</evidence>
<dbReference type="Proteomes" id="UP000636891">
    <property type="component" value="Unassembled WGS sequence"/>
</dbReference>
<comment type="similarity">
    <text evidence="1">Belongs to the glycosyltransferase 2 family.</text>
</comment>
<reference evidence="5 6" key="1">
    <citation type="submission" date="2020-08" db="EMBL/GenBank/DDBJ databases">
        <title>Genome public.</title>
        <authorList>
            <person name="Liu C."/>
            <person name="Sun Q."/>
        </authorList>
    </citation>
    <scope>NUCLEOTIDE SEQUENCE [LARGE SCALE GENOMIC DNA]</scope>
    <source>
        <strain evidence="5 6">New-7</strain>
    </source>
</reference>
<dbReference type="InterPro" id="IPR001173">
    <property type="entry name" value="Glyco_trans_2-like"/>
</dbReference>
<keyword evidence="2" id="KW-0328">Glycosyltransferase</keyword>
<evidence type="ECO:0000256" key="3">
    <source>
        <dbReference type="ARBA" id="ARBA00022679"/>
    </source>
</evidence>
<accession>A0ABR7CNY9</accession>
<dbReference type="CDD" id="cd04186">
    <property type="entry name" value="GT_2_like_c"/>
    <property type="match status" value="1"/>
</dbReference>
<evidence type="ECO:0000256" key="2">
    <source>
        <dbReference type="ARBA" id="ARBA00022676"/>
    </source>
</evidence>
<dbReference type="EMBL" id="JACOOK010000005">
    <property type="protein sequence ID" value="MBC5617378.1"/>
    <property type="molecule type" value="Genomic_DNA"/>
</dbReference>
<proteinExistence type="inferred from homology"/>
<feature type="domain" description="Glycosyltransferase 2-like" evidence="4">
    <location>
        <begin position="6"/>
        <end position="182"/>
    </location>
</feature>
<evidence type="ECO:0000259" key="4">
    <source>
        <dbReference type="Pfam" id="PF00535"/>
    </source>
</evidence>
<comment type="caution">
    <text evidence="5">The sequence shown here is derived from an EMBL/GenBank/DDBJ whole genome shotgun (WGS) entry which is preliminary data.</text>
</comment>
<keyword evidence="6" id="KW-1185">Reference proteome</keyword>